<dbReference type="AlphaFoldDB" id="A0A0C2WD61"/>
<accession>A0A0C2WD61</accession>
<evidence type="ECO:0000256" key="1">
    <source>
        <dbReference type="SAM" id="SignalP"/>
    </source>
</evidence>
<dbReference type="InParanoid" id="A0A0C2WD61"/>
<keyword evidence="1" id="KW-0732">Signal</keyword>
<dbReference type="Proteomes" id="UP000054549">
    <property type="component" value="Unassembled WGS sequence"/>
</dbReference>
<keyword evidence="3" id="KW-1185">Reference proteome</keyword>
<evidence type="ECO:0008006" key="4">
    <source>
        <dbReference type="Google" id="ProtNLM"/>
    </source>
</evidence>
<dbReference type="HOGENOM" id="CLU_2512194_0_0_1"/>
<sequence>MGIFFFPLASFQLSLTLPLLHVLSSAVQPMWKKAHWLPLPPSDRISQPSMFTILFISNFSGTRWVVHFSLMRPQLASFSHDQDHP</sequence>
<gene>
    <name evidence="2" type="ORF">M378DRAFT_169443</name>
</gene>
<protein>
    <recommendedName>
        <fullName evidence="4">Secreted protein</fullName>
    </recommendedName>
</protein>
<feature type="chain" id="PRO_5002157936" description="Secreted protein" evidence="1">
    <location>
        <begin position="17"/>
        <end position="85"/>
    </location>
</feature>
<reference evidence="2 3" key="1">
    <citation type="submission" date="2014-04" db="EMBL/GenBank/DDBJ databases">
        <title>Evolutionary Origins and Diversification of the Mycorrhizal Mutualists.</title>
        <authorList>
            <consortium name="DOE Joint Genome Institute"/>
            <consortium name="Mycorrhizal Genomics Consortium"/>
            <person name="Kohler A."/>
            <person name="Kuo A."/>
            <person name="Nagy L.G."/>
            <person name="Floudas D."/>
            <person name="Copeland A."/>
            <person name="Barry K.W."/>
            <person name="Cichocki N."/>
            <person name="Veneault-Fourrey C."/>
            <person name="LaButti K."/>
            <person name="Lindquist E.A."/>
            <person name="Lipzen A."/>
            <person name="Lundell T."/>
            <person name="Morin E."/>
            <person name="Murat C."/>
            <person name="Riley R."/>
            <person name="Ohm R."/>
            <person name="Sun H."/>
            <person name="Tunlid A."/>
            <person name="Henrissat B."/>
            <person name="Grigoriev I.V."/>
            <person name="Hibbett D.S."/>
            <person name="Martin F."/>
        </authorList>
    </citation>
    <scope>NUCLEOTIDE SEQUENCE [LARGE SCALE GENOMIC DNA]</scope>
    <source>
        <strain evidence="2 3">Koide BX008</strain>
    </source>
</reference>
<dbReference type="EMBL" id="KN818318">
    <property type="protein sequence ID" value="KIL59282.1"/>
    <property type="molecule type" value="Genomic_DNA"/>
</dbReference>
<organism evidence="2 3">
    <name type="scientific">Amanita muscaria (strain Koide BX008)</name>
    <dbReference type="NCBI Taxonomy" id="946122"/>
    <lineage>
        <taxon>Eukaryota</taxon>
        <taxon>Fungi</taxon>
        <taxon>Dikarya</taxon>
        <taxon>Basidiomycota</taxon>
        <taxon>Agaricomycotina</taxon>
        <taxon>Agaricomycetes</taxon>
        <taxon>Agaricomycetidae</taxon>
        <taxon>Agaricales</taxon>
        <taxon>Pluteineae</taxon>
        <taxon>Amanitaceae</taxon>
        <taxon>Amanita</taxon>
    </lineage>
</organism>
<evidence type="ECO:0000313" key="2">
    <source>
        <dbReference type="EMBL" id="KIL59282.1"/>
    </source>
</evidence>
<proteinExistence type="predicted"/>
<feature type="signal peptide" evidence="1">
    <location>
        <begin position="1"/>
        <end position="16"/>
    </location>
</feature>
<name>A0A0C2WD61_AMAMK</name>
<evidence type="ECO:0000313" key="3">
    <source>
        <dbReference type="Proteomes" id="UP000054549"/>
    </source>
</evidence>